<organism evidence="1">
    <name type="scientific">Amphimedon queenslandica</name>
    <name type="common">Sponge</name>
    <dbReference type="NCBI Taxonomy" id="400682"/>
    <lineage>
        <taxon>Eukaryota</taxon>
        <taxon>Metazoa</taxon>
        <taxon>Porifera</taxon>
        <taxon>Demospongiae</taxon>
        <taxon>Heteroscleromorpha</taxon>
        <taxon>Haplosclerida</taxon>
        <taxon>Niphatidae</taxon>
        <taxon>Amphimedon</taxon>
    </lineage>
</organism>
<accession>A0A1X7UMG6</accession>
<reference evidence="1" key="1">
    <citation type="submission" date="2017-05" db="UniProtKB">
        <authorList>
            <consortium name="EnsemblMetazoa"/>
        </authorList>
    </citation>
    <scope>IDENTIFICATION</scope>
</reference>
<evidence type="ECO:0000313" key="1">
    <source>
        <dbReference type="EnsemblMetazoa" id="Aqu2.1.29175_001"/>
    </source>
</evidence>
<protein>
    <submittedName>
        <fullName evidence="1">Uncharacterized protein</fullName>
    </submittedName>
</protein>
<dbReference type="InParanoid" id="A0A1X7UMG6"/>
<sequence length="88" mass="9783">KVREGGGVVTAAIAIAAAHGITQSYDRSRLVEYGGHVQLTRDWAYSLLSRMKFVNRKCTTAKSKLSSVVFEEVKTKFFDEVKATVIME</sequence>
<proteinExistence type="predicted"/>
<dbReference type="AlphaFoldDB" id="A0A1X7UMG6"/>
<name>A0A1X7UMG6_AMPQE</name>
<dbReference type="EnsemblMetazoa" id="Aqu2.1.29175_001">
    <property type="protein sequence ID" value="Aqu2.1.29175_001"/>
    <property type="gene ID" value="Aqu2.1.29175"/>
</dbReference>